<keyword evidence="5" id="KW-0865">Zymogen</keyword>
<comment type="caution">
    <text evidence="13">The sequence shown here is derived from an EMBL/GenBank/DDBJ whole genome shotgun (WGS) entry which is preliminary data.</text>
</comment>
<dbReference type="InterPro" id="IPR043504">
    <property type="entry name" value="Peptidase_S1_PA_chymotrypsin"/>
</dbReference>
<dbReference type="InterPro" id="IPR022700">
    <property type="entry name" value="CLIP"/>
</dbReference>
<keyword evidence="2" id="KW-0732">Signal</keyword>
<comment type="domain">
    <text evidence="9">The clip domain consists of 35-55 residues which are 'knitted' together usually by 3 conserved disulfide bonds forming a clip-like compact structure.</text>
</comment>
<feature type="compositionally biased region" description="Polar residues" evidence="10">
    <location>
        <begin position="94"/>
        <end position="122"/>
    </location>
</feature>
<evidence type="ECO:0000259" key="11">
    <source>
        <dbReference type="PROSITE" id="PS50240"/>
    </source>
</evidence>
<evidence type="ECO:0000313" key="14">
    <source>
        <dbReference type="Proteomes" id="UP001516400"/>
    </source>
</evidence>
<dbReference type="PRINTS" id="PR00722">
    <property type="entry name" value="CHYMOTRYPSIN"/>
</dbReference>
<dbReference type="EMBL" id="JABFTP020000103">
    <property type="protein sequence ID" value="KAL3276738.1"/>
    <property type="molecule type" value="Genomic_DNA"/>
</dbReference>
<keyword evidence="9" id="KW-0964">Secreted</keyword>
<evidence type="ECO:0000256" key="3">
    <source>
        <dbReference type="ARBA" id="ARBA00022801"/>
    </source>
</evidence>
<dbReference type="EC" id="3.4.21.-" evidence="9"/>
<keyword evidence="4 9" id="KW-0720">Serine protease</keyword>
<dbReference type="InterPro" id="IPR001314">
    <property type="entry name" value="Peptidase_S1A"/>
</dbReference>
<evidence type="ECO:0000256" key="1">
    <source>
        <dbReference type="ARBA" id="ARBA00022670"/>
    </source>
</evidence>
<dbReference type="InterPro" id="IPR001254">
    <property type="entry name" value="Trypsin_dom"/>
</dbReference>
<dbReference type="InterPro" id="IPR009003">
    <property type="entry name" value="Peptidase_S1_PA"/>
</dbReference>
<dbReference type="Gene3D" id="2.40.10.10">
    <property type="entry name" value="Trypsin-like serine proteases"/>
    <property type="match status" value="2"/>
</dbReference>
<keyword evidence="14" id="KW-1185">Reference proteome</keyword>
<dbReference type="InterPro" id="IPR051487">
    <property type="entry name" value="Ser/Thr_Proteases_Immune/Dev"/>
</dbReference>
<dbReference type="SMART" id="SM00020">
    <property type="entry name" value="Tryp_SPc"/>
    <property type="match status" value="1"/>
</dbReference>
<name>A0ABD2ND96_9CUCU</name>
<dbReference type="Pfam" id="PF12032">
    <property type="entry name" value="CLIP"/>
    <property type="match status" value="1"/>
</dbReference>
<dbReference type="PROSITE" id="PS50240">
    <property type="entry name" value="TRYPSIN_DOM"/>
    <property type="match status" value="1"/>
</dbReference>
<accession>A0ABD2ND96</accession>
<dbReference type="PROSITE" id="PS51888">
    <property type="entry name" value="CLIP"/>
    <property type="match status" value="1"/>
</dbReference>
<dbReference type="FunFam" id="3.30.1640.30:FF:000001">
    <property type="entry name" value="Serine protease 7"/>
    <property type="match status" value="1"/>
</dbReference>
<evidence type="ECO:0000256" key="7">
    <source>
        <dbReference type="ARBA" id="ARBA00023180"/>
    </source>
</evidence>
<feature type="compositionally biased region" description="Polar residues" evidence="10">
    <location>
        <begin position="131"/>
        <end position="143"/>
    </location>
</feature>
<dbReference type="GO" id="GO:0005576">
    <property type="term" value="C:extracellular region"/>
    <property type="evidence" value="ECO:0007669"/>
    <property type="project" value="UniProtKB-SubCell"/>
</dbReference>
<feature type="domain" description="Clip" evidence="12">
    <location>
        <begin position="32"/>
        <end position="82"/>
    </location>
</feature>
<feature type="domain" description="Peptidase S1" evidence="11">
    <location>
        <begin position="146"/>
        <end position="308"/>
    </location>
</feature>
<dbReference type="GO" id="GO:0004252">
    <property type="term" value="F:serine-type endopeptidase activity"/>
    <property type="evidence" value="ECO:0007669"/>
    <property type="project" value="UniProtKB-UniRule"/>
</dbReference>
<dbReference type="InterPro" id="IPR018114">
    <property type="entry name" value="TRYPSIN_HIS"/>
</dbReference>
<dbReference type="FunFam" id="2.40.10.10:FF:000028">
    <property type="entry name" value="Serine protease easter"/>
    <property type="match status" value="1"/>
</dbReference>
<dbReference type="SUPFAM" id="SSF50494">
    <property type="entry name" value="Trypsin-like serine proteases"/>
    <property type="match status" value="1"/>
</dbReference>
<dbReference type="SMART" id="SM00680">
    <property type="entry name" value="CLIP"/>
    <property type="match status" value="1"/>
</dbReference>
<dbReference type="GO" id="GO:0006508">
    <property type="term" value="P:proteolysis"/>
    <property type="evidence" value="ECO:0007669"/>
    <property type="project" value="UniProtKB-KW"/>
</dbReference>
<organism evidence="13 14">
    <name type="scientific">Cryptolaemus montrouzieri</name>
    <dbReference type="NCBI Taxonomy" id="559131"/>
    <lineage>
        <taxon>Eukaryota</taxon>
        <taxon>Metazoa</taxon>
        <taxon>Ecdysozoa</taxon>
        <taxon>Arthropoda</taxon>
        <taxon>Hexapoda</taxon>
        <taxon>Insecta</taxon>
        <taxon>Pterygota</taxon>
        <taxon>Neoptera</taxon>
        <taxon>Endopterygota</taxon>
        <taxon>Coleoptera</taxon>
        <taxon>Polyphaga</taxon>
        <taxon>Cucujiformia</taxon>
        <taxon>Coccinelloidea</taxon>
        <taxon>Coccinellidae</taxon>
        <taxon>Scymninae</taxon>
        <taxon>Scymnini</taxon>
        <taxon>Cryptolaemus</taxon>
    </lineage>
</organism>
<dbReference type="InterPro" id="IPR038565">
    <property type="entry name" value="CLIP_sf"/>
</dbReference>
<dbReference type="PANTHER" id="PTHR24256">
    <property type="entry name" value="TRYPTASE-RELATED"/>
    <property type="match status" value="1"/>
</dbReference>
<dbReference type="PROSITE" id="PS00134">
    <property type="entry name" value="TRYPSIN_HIS"/>
    <property type="match status" value="1"/>
</dbReference>
<reference evidence="13 14" key="1">
    <citation type="journal article" date="2021" name="BMC Biol.">
        <title>Horizontally acquired antibacterial genes associated with adaptive radiation of ladybird beetles.</title>
        <authorList>
            <person name="Li H.S."/>
            <person name="Tang X.F."/>
            <person name="Huang Y.H."/>
            <person name="Xu Z.Y."/>
            <person name="Chen M.L."/>
            <person name="Du X.Y."/>
            <person name="Qiu B.Y."/>
            <person name="Chen P.T."/>
            <person name="Zhang W."/>
            <person name="Slipinski A."/>
            <person name="Escalona H.E."/>
            <person name="Waterhouse R.M."/>
            <person name="Zwick A."/>
            <person name="Pang H."/>
        </authorList>
    </citation>
    <scope>NUCLEOTIDE SEQUENCE [LARGE SCALE GENOMIC DNA]</scope>
    <source>
        <strain evidence="13">SYSU2018</strain>
    </source>
</reference>
<evidence type="ECO:0000256" key="2">
    <source>
        <dbReference type="ARBA" id="ARBA00022729"/>
    </source>
</evidence>
<dbReference type="AlphaFoldDB" id="A0ABD2ND96"/>
<feature type="region of interest" description="Disordered" evidence="10">
    <location>
        <begin position="92"/>
        <end position="151"/>
    </location>
</feature>
<keyword evidence="1 9" id="KW-0645">Protease</keyword>
<evidence type="ECO:0000259" key="12">
    <source>
        <dbReference type="PROSITE" id="PS51888"/>
    </source>
</evidence>
<evidence type="ECO:0000256" key="5">
    <source>
        <dbReference type="ARBA" id="ARBA00023145"/>
    </source>
</evidence>
<dbReference type="CDD" id="cd00190">
    <property type="entry name" value="Tryp_SPc"/>
    <property type="match status" value="1"/>
</dbReference>
<comment type="similarity">
    <text evidence="8 9">Belongs to the peptidase S1 family. CLIP subfamily.</text>
</comment>
<evidence type="ECO:0000256" key="10">
    <source>
        <dbReference type="SAM" id="MobiDB-lite"/>
    </source>
</evidence>
<sequence length="308" mass="34413">MVQRITNGEARLDRLLINDPEYVLIEFLNEEQCQTPNGDTGECISIYSCQILLTTVRSRDPQQTQFLRDSNCGFDTHPLVCCGRYSSYHRESSTNRNSLGNRDTTQNHNTGLSNDRNNNRGQEQNKRKNSVLLSRSSCGTQTPDKILGGQATAPDEFPWMALLQYHRKNGETPFSCGGSLISDRYVLTAAHCVTGAILTAVGRLYSVRLGEWDLTTDRDCQTQFGFQSCNEPPVDILVEDSFAHPSYSDKNQNRPADIALVKLRDRAQLSSFIRPICLPSSTDRSEPGNQLFVAGWGELKMLAVVPKS</sequence>
<comment type="subcellular location">
    <subcellularLocation>
        <location evidence="9">Secreted</location>
    </subcellularLocation>
</comment>
<evidence type="ECO:0000256" key="6">
    <source>
        <dbReference type="ARBA" id="ARBA00023157"/>
    </source>
</evidence>
<gene>
    <name evidence="13" type="ORF">HHI36_012108</name>
</gene>
<proteinExistence type="inferred from homology"/>
<evidence type="ECO:0000256" key="9">
    <source>
        <dbReference type="RuleBase" id="RU366078"/>
    </source>
</evidence>
<keyword evidence="6" id="KW-1015">Disulfide bond</keyword>
<dbReference type="Proteomes" id="UP001516400">
    <property type="component" value="Unassembled WGS sequence"/>
</dbReference>
<evidence type="ECO:0000256" key="4">
    <source>
        <dbReference type="ARBA" id="ARBA00022825"/>
    </source>
</evidence>
<protein>
    <recommendedName>
        <fullName evidence="9">CLIP domain-containing serine protease</fullName>
        <ecNumber evidence="9">3.4.21.-</ecNumber>
    </recommendedName>
</protein>
<evidence type="ECO:0000256" key="8">
    <source>
        <dbReference type="ARBA" id="ARBA00024195"/>
    </source>
</evidence>
<keyword evidence="3 9" id="KW-0378">Hydrolase</keyword>
<dbReference type="Gene3D" id="3.30.1640.30">
    <property type="match status" value="1"/>
</dbReference>
<keyword evidence="7" id="KW-0325">Glycoprotein</keyword>
<dbReference type="Pfam" id="PF00089">
    <property type="entry name" value="Trypsin"/>
    <property type="match status" value="1"/>
</dbReference>
<evidence type="ECO:0000313" key="13">
    <source>
        <dbReference type="EMBL" id="KAL3276738.1"/>
    </source>
</evidence>